<dbReference type="PANTHER" id="PTHR12911">
    <property type="entry name" value="SAD1/UNC-84-LIKE PROTEIN-RELATED"/>
    <property type="match status" value="1"/>
</dbReference>
<dbReference type="Pfam" id="PF07738">
    <property type="entry name" value="Sad1_UNC"/>
    <property type="match status" value="2"/>
</dbReference>
<dbReference type="AlphaFoldDB" id="A0A9P6BD48"/>
<evidence type="ECO:0000256" key="2">
    <source>
        <dbReference type="ARBA" id="ARBA00022692"/>
    </source>
</evidence>
<dbReference type="GO" id="GO:0034993">
    <property type="term" value="C:meiotic nuclear membrane microtubule tethering complex"/>
    <property type="evidence" value="ECO:0007669"/>
    <property type="project" value="TreeGrafter"/>
</dbReference>
<proteinExistence type="predicted"/>
<evidence type="ECO:0000313" key="8">
    <source>
        <dbReference type="Proteomes" id="UP000807306"/>
    </source>
</evidence>
<dbReference type="Proteomes" id="UP000807306">
    <property type="component" value="Unassembled WGS sequence"/>
</dbReference>
<evidence type="ECO:0000256" key="4">
    <source>
        <dbReference type="ARBA" id="ARBA00023136"/>
    </source>
</evidence>
<keyword evidence="2" id="KW-0812">Transmembrane</keyword>
<keyword evidence="8" id="KW-1185">Reference proteome</keyword>
<dbReference type="EMBL" id="MU158256">
    <property type="protein sequence ID" value="KAF9521220.1"/>
    <property type="molecule type" value="Genomic_DNA"/>
</dbReference>
<keyword evidence="4" id="KW-0472">Membrane</keyword>
<dbReference type="PROSITE" id="PS51469">
    <property type="entry name" value="SUN"/>
    <property type="match status" value="1"/>
</dbReference>
<evidence type="ECO:0000256" key="1">
    <source>
        <dbReference type="ARBA" id="ARBA00004370"/>
    </source>
</evidence>
<dbReference type="InterPro" id="IPR045119">
    <property type="entry name" value="SUN1-5"/>
</dbReference>
<organism evidence="7 8">
    <name type="scientific">Crepidotus variabilis</name>
    <dbReference type="NCBI Taxonomy" id="179855"/>
    <lineage>
        <taxon>Eukaryota</taxon>
        <taxon>Fungi</taxon>
        <taxon>Dikarya</taxon>
        <taxon>Basidiomycota</taxon>
        <taxon>Agaricomycotina</taxon>
        <taxon>Agaricomycetes</taxon>
        <taxon>Agaricomycetidae</taxon>
        <taxon>Agaricales</taxon>
        <taxon>Agaricineae</taxon>
        <taxon>Crepidotaceae</taxon>
        <taxon>Crepidotus</taxon>
    </lineage>
</organism>
<reference evidence="7" key="1">
    <citation type="submission" date="2020-11" db="EMBL/GenBank/DDBJ databases">
        <authorList>
            <consortium name="DOE Joint Genome Institute"/>
            <person name="Ahrendt S."/>
            <person name="Riley R."/>
            <person name="Andreopoulos W."/>
            <person name="Labutti K."/>
            <person name="Pangilinan J."/>
            <person name="Ruiz-Duenas F.J."/>
            <person name="Barrasa J.M."/>
            <person name="Sanchez-Garcia M."/>
            <person name="Camarero S."/>
            <person name="Miyauchi S."/>
            <person name="Serrano A."/>
            <person name="Linde D."/>
            <person name="Babiker R."/>
            <person name="Drula E."/>
            <person name="Ayuso-Fernandez I."/>
            <person name="Pacheco R."/>
            <person name="Padilla G."/>
            <person name="Ferreira P."/>
            <person name="Barriuso J."/>
            <person name="Kellner H."/>
            <person name="Castanera R."/>
            <person name="Alfaro M."/>
            <person name="Ramirez L."/>
            <person name="Pisabarro A.G."/>
            <person name="Kuo A."/>
            <person name="Tritt A."/>
            <person name="Lipzen A."/>
            <person name="He G."/>
            <person name="Yan M."/>
            <person name="Ng V."/>
            <person name="Cullen D."/>
            <person name="Martin F."/>
            <person name="Rosso M.-N."/>
            <person name="Henrissat B."/>
            <person name="Hibbett D."/>
            <person name="Martinez A.T."/>
            <person name="Grigoriev I.V."/>
        </authorList>
    </citation>
    <scope>NUCLEOTIDE SEQUENCE</scope>
    <source>
        <strain evidence="7">CBS 506.95</strain>
    </source>
</reference>
<feature type="compositionally biased region" description="Polar residues" evidence="5">
    <location>
        <begin position="1"/>
        <end position="17"/>
    </location>
</feature>
<comment type="subcellular location">
    <subcellularLocation>
        <location evidence="1">Membrane</location>
    </subcellularLocation>
</comment>
<sequence length="172" mass="19027">MPKLTSPTLPTGNQPGNSPYKAIDDDLRPGRCWPFKGSSGQLGIQFVAPLKLSHITIDHIPKEVAMLMQNAPREITIWGFNTSTTKTNPLYGPSLVDGKGSPPLRDKGYTFALVANLTYDIHAAAHIQTFPVSRFHEDDGAHEGVVVEFLSNWGWETTCIYRVRVHGTLEQN</sequence>
<keyword evidence="3" id="KW-1133">Transmembrane helix</keyword>
<gene>
    <name evidence="7" type="ORF">CPB83DRAFT_900994</name>
</gene>
<evidence type="ECO:0000256" key="3">
    <source>
        <dbReference type="ARBA" id="ARBA00022989"/>
    </source>
</evidence>
<dbReference type="OrthoDB" id="342281at2759"/>
<evidence type="ECO:0000256" key="5">
    <source>
        <dbReference type="SAM" id="MobiDB-lite"/>
    </source>
</evidence>
<feature type="domain" description="SUN" evidence="6">
    <location>
        <begin position="1"/>
        <end position="170"/>
    </location>
</feature>
<dbReference type="Gene3D" id="2.60.120.260">
    <property type="entry name" value="Galactose-binding domain-like"/>
    <property type="match status" value="1"/>
</dbReference>
<name>A0A9P6BD48_9AGAR</name>
<dbReference type="GO" id="GO:0043495">
    <property type="term" value="F:protein-membrane adaptor activity"/>
    <property type="evidence" value="ECO:0007669"/>
    <property type="project" value="TreeGrafter"/>
</dbReference>
<dbReference type="PANTHER" id="PTHR12911:SF8">
    <property type="entry name" value="KLAROID PROTEIN-RELATED"/>
    <property type="match status" value="1"/>
</dbReference>
<feature type="region of interest" description="Disordered" evidence="5">
    <location>
        <begin position="1"/>
        <end position="23"/>
    </location>
</feature>
<comment type="caution">
    <text evidence="7">The sequence shown here is derived from an EMBL/GenBank/DDBJ whole genome shotgun (WGS) entry which is preliminary data.</text>
</comment>
<accession>A0A9P6BD48</accession>
<protein>
    <submittedName>
        <fullName evidence="7">SUN domain-containing protein</fullName>
    </submittedName>
</protein>
<evidence type="ECO:0000313" key="7">
    <source>
        <dbReference type="EMBL" id="KAF9521220.1"/>
    </source>
</evidence>
<evidence type="ECO:0000259" key="6">
    <source>
        <dbReference type="PROSITE" id="PS51469"/>
    </source>
</evidence>
<dbReference type="InterPro" id="IPR012919">
    <property type="entry name" value="SUN_dom"/>
</dbReference>